<evidence type="ECO:0000256" key="7">
    <source>
        <dbReference type="ARBA" id="ARBA00022963"/>
    </source>
</evidence>
<dbReference type="SUPFAM" id="SSF53474">
    <property type="entry name" value="alpha/beta-Hydrolases"/>
    <property type="match status" value="1"/>
</dbReference>
<dbReference type="GO" id="GO:0004620">
    <property type="term" value="F:phospholipase activity"/>
    <property type="evidence" value="ECO:0007669"/>
    <property type="project" value="TreeGrafter"/>
</dbReference>
<accession>A0AAQ3QE70</accession>
<evidence type="ECO:0000256" key="1">
    <source>
        <dbReference type="ARBA" id="ARBA00004229"/>
    </source>
</evidence>
<evidence type="ECO:0000256" key="8">
    <source>
        <dbReference type="ARBA" id="ARBA00023098"/>
    </source>
</evidence>
<dbReference type="CDD" id="cd00519">
    <property type="entry name" value="Lipase_3"/>
    <property type="match status" value="1"/>
</dbReference>
<evidence type="ECO:0000256" key="6">
    <source>
        <dbReference type="ARBA" id="ARBA00022946"/>
    </source>
</evidence>
<keyword evidence="8" id="KW-0443">Lipid metabolism</keyword>
<evidence type="ECO:0000256" key="5">
    <source>
        <dbReference type="ARBA" id="ARBA00022801"/>
    </source>
</evidence>
<comment type="similarity">
    <text evidence="2">Belongs to the AB hydrolase superfamily. Lipase family.</text>
</comment>
<keyword evidence="3" id="KW-0150">Chloroplast</keyword>
<keyword evidence="4" id="KW-0934">Plastid</keyword>
<dbReference type="Gene3D" id="3.40.50.1820">
    <property type="entry name" value="alpha/beta hydrolase"/>
    <property type="match status" value="1"/>
</dbReference>
<proteinExistence type="inferred from homology"/>
<protein>
    <recommendedName>
        <fullName evidence="9">Fungal lipase-type domain-containing protein</fullName>
    </recommendedName>
</protein>
<organism evidence="10 11">
    <name type="scientific">Canna indica</name>
    <name type="common">Indian-shot</name>
    <dbReference type="NCBI Taxonomy" id="4628"/>
    <lineage>
        <taxon>Eukaryota</taxon>
        <taxon>Viridiplantae</taxon>
        <taxon>Streptophyta</taxon>
        <taxon>Embryophyta</taxon>
        <taxon>Tracheophyta</taxon>
        <taxon>Spermatophyta</taxon>
        <taxon>Magnoliopsida</taxon>
        <taxon>Liliopsida</taxon>
        <taxon>Zingiberales</taxon>
        <taxon>Cannaceae</taxon>
        <taxon>Canna</taxon>
    </lineage>
</organism>
<dbReference type="InterPro" id="IPR029058">
    <property type="entry name" value="AB_hydrolase_fold"/>
</dbReference>
<keyword evidence="7" id="KW-0442">Lipid degradation</keyword>
<evidence type="ECO:0000256" key="4">
    <source>
        <dbReference type="ARBA" id="ARBA00022640"/>
    </source>
</evidence>
<name>A0AAQ3QE70_9LILI</name>
<dbReference type="GO" id="GO:0009507">
    <property type="term" value="C:chloroplast"/>
    <property type="evidence" value="ECO:0007669"/>
    <property type="project" value="UniProtKB-SubCell"/>
</dbReference>
<reference evidence="10 11" key="1">
    <citation type="submission" date="2023-10" db="EMBL/GenBank/DDBJ databases">
        <title>Chromosome-scale genome assembly provides insights into flower coloration mechanisms of Canna indica.</title>
        <authorList>
            <person name="Li C."/>
        </authorList>
    </citation>
    <scope>NUCLEOTIDE SEQUENCE [LARGE SCALE GENOMIC DNA]</scope>
    <source>
        <tissue evidence="10">Flower</tissue>
    </source>
</reference>
<evidence type="ECO:0000259" key="9">
    <source>
        <dbReference type="Pfam" id="PF01764"/>
    </source>
</evidence>
<gene>
    <name evidence="10" type="ORF">Cni_G14838</name>
</gene>
<dbReference type="InterPro" id="IPR002921">
    <property type="entry name" value="Fungal_lipase-type"/>
</dbReference>
<evidence type="ECO:0000256" key="2">
    <source>
        <dbReference type="ARBA" id="ARBA00010701"/>
    </source>
</evidence>
<keyword evidence="5" id="KW-0378">Hydrolase</keyword>
<dbReference type="PANTHER" id="PTHR31403:SF2">
    <property type="entry name" value="PHOSPHOLIPASE A1-IBETA2, CHLOROPLASTIC"/>
    <property type="match status" value="1"/>
</dbReference>
<evidence type="ECO:0000313" key="11">
    <source>
        <dbReference type="Proteomes" id="UP001327560"/>
    </source>
</evidence>
<comment type="subcellular location">
    <subcellularLocation>
        <location evidence="1">Plastid</location>
        <location evidence="1">Chloroplast</location>
    </subcellularLocation>
</comment>
<keyword evidence="11" id="KW-1185">Reference proteome</keyword>
<sequence>MAIVAAAVRAPSRHVSPSLPALPNRHGSSLNPQFSGFSTPIKCSSATSAAAAKIHLANLDRILLPSPAPQCSASLQLEHKLAQPPKNDCSGGSEGGGMLTNLFGDLASIFPDLLRLKPEADEIMSPGSMKRLQRLLSDSSRLSPRNCIADKWRELHGAKAWEGLLDPLDENLRRELVRYGDFVQAAYHAFHSLPSPAASPSSRHRHLLLPDRSYRPTKSLFATSSLDVPGWAQTAAPQWLTQRSSWIGYVAVCENEREVRRMGRRDIAIVLRGTATGLEWAENLRPALVPVDERAEAAADAGERRVPKVVRGFLSLYETAGEKVPSLATAVVEEVRRLTEAYKGEKLSITVTGHSLGAALALLVADELSVACGPEAPPIAVISFGGPRVGNAAFAERVKRRGVNVLRVVNDGDVVTRVPLAPGLPHVRDVYEHVGAELRVDNRVSPYLKPDAGPSFSHDLEAYLHLVDGFNGTGYGFRSDAKRSLIRLLELQGPNIKKVYARRAQAIRPYPIDVRLPAQCNEPVPLASPSN</sequence>
<keyword evidence="6" id="KW-0809">Transit peptide</keyword>
<feature type="domain" description="Fungal lipase-type" evidence="9">
    <location>
        <begin position="269"/>
        <end position="420"/>
    </location>
</feature>
<evidence type="ECO:0000313" key="10">
    <source>
        <dbReference type="EMBL" id="WOL06106.1"/>
    </source>
</evidence>
<dbReference type="GO" id="GO:0016042">
    <property type="term" value="P:lipid catabolic process"/>
    <property type="evidence" value="ECO:0007669"/>
    <property type="project" value="UniProtKB-KW"/>
</dbReference>
<dbReference type="Proteomes" id="UP001327560">
    <property type="component" value="Chromosome 4"/>
</dbReference>
<dbReference type="PANTHER" id="PTHR31403">
    <property type="entry name" value="PHOSPHOLIPASE A1-IBETA2, CHLOROPLASTIC"/>
    <property type="match status" value="1"/>
</dbReference>
<evidence type="ECO:0000256" key="3">
    <source>
        <dbReference type="ARBA" id="ARBA00022528"/>
    </source>
</evidence>
<dbReference type="EMBL" id="CP136893">
    <property type="protein sequence ID" value="WOL06106.1"/>
    <property type="molecule type" value="Genomic_DNA"/>
</dbReference>
<dbReference type="Pfam" id="PF01764">
    <property type="entry name" value="Lipase_3"/>
    <property type="match status" value="1"/>
</dbReference>
<dbReference type="AlphaFoldDB" id="A0AAQ3QE70"/>